<dbReference type="InterPro" id="IPR001638">
    <property type="entry name" value="Solute-binding_3/MltF_N"/>
</dbReference>
<comment type="caution">
    <text evidence="3">The sequence shown here is derived from an EMBL/GenBank/DDBJ whole genome shotgun (WGS) entry which is preliminary data.</text>
</comment>
<evidence type="ECO:0000313" key="4">
    <source>
        <dbReference type="Proteomes" id="UP000256679"/>
    </source>
</evidence>
<dbReference type="EMBL" id="QFCQ01000003">
    <property type="protein sequence ID" value="RDW14780.1"/>
    <property type="molecule type" value="Genomic_DNA"/>
</dbReference>
<keyword evidence="1" id="KW-0732">Signal</keyword>
<evidence type="ECO:0000313" key="3">
    <source>
        <dbReference type="EMBL" id="RDW14780.1"/>
    </source>
</evidence>
<feature type="domain" description="Solute-binding protein family 3/N-terminal" evidence="2">
    <location>
        <begin position="28"/>
        <end position="242"/>
    </location>
</feature>
<name>A0A3D8PFC9_9RHOB</name>
<evidence type="ECO:0000259" key="2">
    <source>
        <dbReference type="SMART" id="SM00062"/>
    </source>
</evidence>
<dbReference type="PANTHER" id="PTHR35936:SF19">
    <property type="entry name" value="AMINO-ACID-BINDING PROTEIN YXEM-RELATED"/>
    <property type="match status" value="1"/>
</dbReference>
<accession>A0A3D8PFC9</accession>
<dbReference type="Proteomes" id="UP000256679">
    <property type="component" value="Unassembled WGS sequence"/>
</dbReference>
<keyword evidence="4" id="KW-1185">Reference proteome</keyword>
<gene>
    <name evidence="3" type="ORF">DIE28_01040</name>
</gene>
<dbReference type="AlphaFoldDB" id="A0A3D8PFC9"/>
<evidence type="ECO:0000256" key="1">
    <source>
        <dbReference type="ARBA" id="ARBA00022729"/>
    </source>
</evidence>
<dbReference type="SUPFAM" id="SSF53850">
    <property type="entry name" value="Periplasmic binding protein-like II"/>
    <property type="match status" value="1"/>
</dbReference>
<organism evidence="3 4">
    <name type="scientific">Paracoccus thiocyanatus</name>
    <dbReference type="NCBI Taxonomy" id="34006"/>
    <lineage>
        <taxon>Bacteria</taxon>
        <taxon>Pseudomonadati</taxon>
        <taxon>Pseudomonadota</taxon>
        <taxon>Alphaproteobacteria</taxon>
        <taxon>Rhodobacterales</taxon>
        <taxon>Paracoccaceae</taxon>
        <taxon>Paracoccus</taxon>
    </lineage>
</organism>
<dbReference type="PANTHER" id="PTHR35936">
    <property type="entry name" value="MEMBRANE-BOUND LYTIC MUREIN TRANSGLYCOSYLASE F"/>
    <property type="match status" value="1"/>
</dbReference>
<sequence length="271" mass="28723">MAAAMAVTFSASDALAGPLLDRIEAGESIRIGFANEPPFAYPGADGEPLGFVNAYTLGLLAEMGYDNIEPILTDWGGLIPALNAGRIDIVTGGMNIMASRCAAMNFSEPMLMAGDAFIVPAGNPMDLNNYQDLIDKDANFITGIGYNHVEIAKDSGVPEAKITQVPGPTEILAAIRAGRADAGGVAYVTAVDMVRNNDDIEISDVSQLPESSMQWASIGFRKSDQDFLDAFNAAQEDWLGSEPMMAAVAEYGYGPENVPTGQTTAWVCENR</sequence>
<proteinExistence type="predicted"/>
<dbReference type="Pfam" id="PF00497">
    <property type="entry name" value="SBP_bac_3"/>
    <property type="match status" value="1"/>
</dbReference>
<dbReference type="SMART" id="SM00062">
    <property type="entry name" value="PBPb"/>
    <property type="match status" value="1"/>
</dbReference>
<dbReference type="Gene3D" id="3.40.190.10">
    <property type="entry name" value="Periplasmic binding protein-like II"/>
    <property type="match status" value="2"/>
</dbReference>
<reference evidence="3 4" key="1">
    <citation type="submission" date="2018-05" db="EMBL/GenBank/DDBJ databases">
        <title>Whole genome sequencing of Paracoccus thiocyanatus SST.</title>
        <authorList>
            <person name="Ghosh W."/>
            <person name="Rameez M.J."/>
            <person name="Roy C."/>
        </authorList>
    </citation>
    <scope>NUCLEOTIDE SEQUENCE [LARGE SCALE GENOMIC DNA]</scope>
    <source>
        <strain evidence="3 4">SST</strain>
    </source>
</reference>
<protein>
    <submittedName>
        <fullName evidence="3">Ectoine/hydroxyectoine ABC transporter substrate-binding protein EhuB</fullName>
    </submittedName>
</protein>